<accession>A0A5J4RKG9</accession>
<protein>
    <recommendedName>
        <fullName evidence="2">Lipoprotein</fullName>
    </recommendedName>
</protein>
<proteinExistence type="predicted"/>
<dbReference type="EMBL" id="SNRY01001093">
    <property type="protein sequence ID" value="KAA6333603.1"/>
    <property type="molecule type" value="Genomic_DNA"/>
</dbReference>
<evidence type="ECO:0008006" key="2">
    <source>
        <dbReference type="Google" id="ProtNLM"/>
    </source>
</evidence>
<reference evidence="1" key="1">
    <citation type="submission" date="2019-03" db="EMBL/GenBank/DDBJ databases">
        <title>Single cell metagenomics reveals metabolic interactions within the superorganism composed of flagellate Streblomastix strix and complex community of Bacteroidetes bacteria on its surface.</title>
        <authorList>
            <person name="Treitli S.C."/>
            <person name="Kolisko M."/>
            <person name="Husnik F."/>
            <person name="Keeling P."/>
            <person name="Hampl V."/>
        </authorList>
    </citation>
    <scope>NUCLEOTIDE SEQUENCE</scope>
    <source>
        <strain evidence="1">STM</strain>
    </source>
</reference>
<evidence type="ECO:0000313" key="1">
    <source>
        <dbReference type="EMBL" id="KAA6333603.1"/>
    </source>
</evidence>
<dbReference type="PROSITE" id="PS51257">
    <property type="entry name" value="PROKAR_LIPOPROTEIN"/>
    <property type="match status" value="1"/>
</dbReference>
<gene>
    <name evidence="1" type="ORF">EZS27_018001</name>
</gene>
<name>A0A5J4RKG9_9ZZZZ</name>
<organism evidence="1">
    <name type="scientific">termite gut metagenome</name>
    <dbReference type="NCBI Taxonomy" id="433724"/>
    <lineage>
        <taxon>unclassified sequences</taxon>
        <taxon>metagenomes</taxon>
        <taxon>organismal metagenomes</taxon>
    </lineage>
</organism>
<comment type="caution">
    <text evidence="1">The sequence shown here is derived from an EMBL/GenBank/DDBJ whole genome shotgun (WGS) entry which is preliminary data.</text>
</comment>
<sequence>MKTTAMISILIALPVLFFSSCTTSKTLQRQMRSLQSDLYYELTTPEYEGGITDTVYLNFIDYSNMDYYTTVKKKGTLIIPLIFFNYTQEKFDVILGEGSLAQTYREFLTEALLAECNSSTSLYLTDNAADIAPDSAYVLNVKILHNRTASAMKLSSKLIFLYFGQGGDFTFGFSNNNIMPAITDLEFHVSLMQEKNCLFEKTYPAYQKWIYVGGGPGNTFSLNEDCLNNMTECLSVATKSFVEEISRELHLLMSGRKSGLLPHNRNTIQ</sequence>
<dbReference type="AlphaFoldDB" id="A0A5J4RKG9"/>